<proteinExistence type="predicted"/>
<feature type="region of interest" description="Disordered" evidence="1">
    <location>
        <begin position="23"/>
        <end position="43"/>
    </location>
</feature>
<evidence type="ECO:0000256" key="1">
    <source>
        <dbReference type="SAM" id="MobiDB-lite"/>
    </source>
</evidence>
<sequence>MGASWQESKSKDESLRKLEENFQNLESKAKGKDQSQLIGIEST</sequence>
<reference evidence="2" key="1">
    <citation type="submission" date="2020-12" db="EMBL/GenBank/DDBJ databases">
        <title>WGS assembly of Carya illinoinensis cv. Pawnee.</title>
        <authorList>
            <person name="Platts A."/>
            <person name="Shu S."/>
            <person name="Wright S."/>
            <person name="Barry K."/>
            <person name="Edger P."/>
            <person name="Pires J.C."/>
            <person name="Schmutz J."/>
        </authorList>
    </citation>
    <scope>NUCLEOTIDE SEQUENCE</scope>
    <source>
        <tissue evidence="2">Leaf</tissue>
    </source>
</reference>
<dbReference type="Proteomes" id="UP000811609">
    <property type="component" value="Chromosome 12"/>
</dbReference>
<feature type="compositionally biased region" description="Polar residues" evidence="1">
    <location>
        <begin position="34"/>
        <end position="43"/>
    </location>
</feature>
<keyword evidence="3" id="KW-1185">Reference proteome</keyword>
<dbReference type="EMBL" id="CM031820">
    <property type="protein sequence ID" value="KAG6632808.1"/>
    <property type="molecule type" value="Genomic_DNA"/>
</dbReference>
<dbReference type="AlphaFoldDB" id="A0A8T1NRX8"/>
<evidence type="ECO:0000313" key="3">
    <source>
        <dbReference type="Proteomes" id="UP000811609"/>
    </source>
</evidence>
<evidence type="ECO:0000313" key="2">
    <source>
        <dbReference type="EMBL" id="KAG6632808.1"/>
    </source>
</evidence>
<comment type="caution">
    <text evidence="2">The sequence shown here is derived from an EMBL/GenBank/DDBJ whole genome shotgun (WGS) entry which is preliminary data.</text>
</comment>
<gene>
    <name evidence="2" type="ORF">CIPAW_12G003800</name>
</gene>
<organism evidence="2 3">
    <name type="scientific">Carya illinoinensis</name>
    <name type="common">Pecan</name>
    <dbReference type="NCBI Taxonomy" id="32201"/>
    <lineage>
        <taxon>Eukaryota</taxon>
        <taxon>Viridiplantae</taxon>
        <taxon>Streptophyta</taxon>
        <taxon>Embryophyta</taxon>
        <taxon>Tracheophyta</taxon>
        <taxon>Spermatophyta</taxon>
        <taxon>Magnoliopsida</taxon>
        <taxon>eudicotyledons</taxon>
        <taxon>Gunneridae</taxon>
        <taxon>Pentapetalae</taxon>
        <taxon>rosids</taxon>
        <taxon>fabids</taxon>
        <taxon>Fagales</taxon>
        <taxon>Juglandaceae</taxon>
        <taxon>Carya</taxon>
    </lineage>
</organism>
<protein>
    <submittedName>
        <fullName evidence="2">Uncharacterized protein</fullName>
    </submittedName>
</protein>
<name>A0A8T1NRX8_CARIL</name>
<accession>A0A8T1NRX8</accession>